<dbReference type="InterPro" id="IPR019052">
    <property type="entry name" value="DUF2383"/>
</dbReference>
<dbReference type="RefSeq" id="WP_346033417.1">
    <property type="nucleotide sequence ID" value="NZ_BAABHV010000021.1"/>
</dbReference>
<dbReference type="Gene3D" id="1.20.1260.10">
    <property type="match status" value="1"/>
</dbReference>
<dbReference type="Pfam" id="PF09537">
    <property type="entry name" value="DUF2383"/>
    <property type="match status" value="1"/>
</dbReference>
<dbReference type="InterPro" id="IPR011971">
    <property type="entry name" value="CHP02284"/>
</dbReference>
<evidence type="ECO:0000259" key="2">
    <source>
        <dbReference type="Pfam" id="PF09537"/>
    </source>
</evidence>
<dbReference type="Proteomes" id="UP001500518">
    <property type="component" value="Unassembled WGS sequence"/>
</dbReference>
<protein>
    <recommendedName>
        <fullName evidence="2">DUF2383 domain-containing protein</fullName>
    </recommendedName>
</protein>
<evidence type="ECO:0000313" key="4">
    <source>
        <dbReference type="Proteomes" id="UP001500518"/>
    </source>
</evidence>
<keyword evidence="4" id="KW-1185">Reference proteome</keyword>
<dbReference type="InterPro" id="IPR012347">
    <property type="entry name" value="Ferritin-like"/>
</dbReference>
<dbReference type="NCBIfam" id="TIGR02284">
    <property type="entry name" value="PA2169 family four-helix-bundle protein"/>
    <property type="match status" value="1"/>
</dbReference>
<reference evidence="4" key="1">
    <citation type="journal article" date="2019" name="Int. J. Syst. Evol. Microbiol.">
        <title>The Global Catalogue of Microorganisms (GCM) 10K type strain sequencing project: providing services to taxonomists for standard genome sequencing and annotation.</title>
        <authorList>
            <consortium name="The Broad Institute Genomics Platform"/>
            <consortium name="The Broad Institute Genome Sequencing Center for Infectious Disease"/>
            <person name="Wu L."/>
            <person name="Ma J."/>
        </authorList>
    </citation>
    <scope>NUCLEOTIDE SEQUENCE [LARGE SCALE GENOMIC DNA]</scope>
    <source>
        <strain evidence="4">JCM 18014</strain>
    </source>
</reference>
<proteinExistence type="predicted"/>
<evidence type="ECO:0000313" key="3">
    <source>
        <dbReference type="EMBL" id="GAA5058897.1"/>
    </source>
</evidence>
<comment type="caution">
    <text evidence="3">The sequence shown here is derived from an EMBL/GenBank/DDBJ whole genome shotgun (WGS) entry which is preliminary data.</text>
</comment>
<organism evidence="3 4">
    <name type="scientific">Erythrobacter westpacificensis</name>
    <dbReference type="NCBI Taxonomy" id="1055231"/>
    <lineage>
        <taxon>Bacteria</taxon>
        <taxon>Pseudomonadati</taxon>
        <taxon>Pseudomonadota</taxon>
        <taxon>Alphaproteobacteria</taxon>
        <taxon>Sphingomonadales</taxon>
        <taxon>Erythrobacteraceae</taxon>
        <taxon>Erythrobacter/Porphyrobacter group</taxon>
        <taxon>Erythrobacter</taxon>
    </lineage>
</organism>
<dbReference type="EMBL" id="BAABHV010000021">
    <property type="protein sequence ID" value="GAA5058897.1"/>
    <property type="molecule type" value="Genomic_DNA"/>
</dbReference>
<feature type="domain" description="DUF2383" evidence="2">
    <location>
        <begin position="5"/>
        <end position="110"/>
    </location>
</feature>
<feature type="region of interest" description="Disordered" evidence="1">
    <location>
        <begin position="22"/>
        <end position="45"/>
    </location>
</feature>
<sequence length="144" mass="16050">MSANSVLKTLTDTAFDSVEGYRKAAEKAESPHLKDALNRRREQREQTVARLNSEIQRQGGELVTKGTMTGAAHRTWMSIADAFESGDEAAAERVEEGEDYLKDKFKAALDDDDLDPQSRTVVQQCYAEISEGERFGDMIDNQMG</sequence>
<evidence type="ECO:0000256" key="1">
    <source>
        <dbReference type="SAM" id="MobiDB-lite"/>
    </source>
</evidence>
<accession>A0ABP9KKQ8</accession>
<gene>
    <name evidence="3" type="ORF">GCM10023208_25620</name>
</gene>
<name>A0ABP9KKQ8_9SPHN</name>